<protein>
    <submittedName>
        <fullName evidence="2">Uncharacterized protein</fullName>
    </submittedName>
</protein>
<proteinExistence type="predicted"/>
<organism evidence="2">
    <name type="scientific">Anguilla anguilla</name>
    <name type="common">European freshwater eel</name>
    <name type="synonym">Muraena anguilla</name>
    <dbReference type="NCBI Taxonomy" id="7936"/>
    <lineage>
        <taxon>Eukaryota</taxon>
        <taxon>Metazoa</taxon>
        <taxon>Chordata</taxon>
        <taxon>Craniata</taxon>
        <taxon>Vertebrata</taxon>
        <taxon>Euteleostomi</taxon>
        <taxon>Actinopterygii</taxon>
        <taxon>Neopterygii</taxon>
        <taxon>Teleostei</taxon>
        <taxon>Anguilliformes</taxon>
        <taxon>Anguillidae</taxon>
        <taxon>Anguilla</taxon>
    </lineage>
</organism>
<feature type="compositionally biased region" description="Polar residues" evidence="1">
    <location>
        <begin position="1"/>
        <end position="14"/>
    </location>
</feature>
<evidence type="ECO:0000256" key="1">
    <source>
        <dbReference type="SAM" id="MobiDB-lite"/>
    </source>
</evidence>
<dbReference type="EMBL" id="GBXM01075284">
    <property type="protein sequence ID" value="JAH33293.1"/>
    <property type="molecule type" value="Transcribed_RNA"/>
</dbReference>
<feature type="region of interest" description="Disordered" evidence="1">
    <location>
        <begin position="1"/>
        <end position="20"/>
    </location>
</feature>
<dbReference type="AlphaFoldDB" id="A0A0E9RYG9"/>
<reference evidence="2" key="2">
    <citation type="journal article" date="2015" name="Fish Shellfish Immunol.">
        <title>Early steps in the European eel (Anguilla anguilla)-Vibrio vulnificus interaction in the gills: Role of the RtxA13 toxin.</title>
        <authorList>
            <person name="Callol A."/>
            <person name="Pajuelo D."/>
            <person name="Ebbesson L."/>
            <person name="Teles M."/>
            <person name="MacKenzie S."/>
            <person name="Amaro C."/>
        </authorList>
    </citation>
    <scope>NUCLEOTIDE SEQUENCE</scope>
</reference>
<evidence type="ECO:0000313" key="2">
    <source>
        <dbReference type="EMBL" id="JAH33293.1"/>
    </source>
</evidence>
<reference evidence="2" key="1">
    <citation type="submission" date="2014-11" db="EMBL/GenBank/DDBJ databases">
        <authorList>
            <person name="Amaro Gonzalez C."/>
        </authorList>
    </citation>
    <scope>NUCLEOTIDE SEQUENCE</scope>
</reference>
<accession>A0A0E9RYG9</accession>
<sequence>MSSVGTPPMATTRSPAPASPWTLCCWE</sequence>
<name>A0A0E9RYG9_ANGAN</name>